<gene>
    <name evidence="1" type="ORF">IAD26_08445</name>
</gene>
<evidence type="ECO:0000313" key="2">
    <source>
        <dbReference type="Proteomes" id="UP000886748"/>
    </source>
</evidence>
<protein>
    <submittedName>
        <fullName evidence="1">Uncharacterized protein</fullName>
    </submittedName>
</protein>
<comment type="caution">
    <text evidence="1">The sequence shown here is derived from an EMBL/GenBank/DDBJ whole genome shotgun (WGS) entry which is preliminary data.</text>
</comment>
<organism evidence="1 2">
    <name type="scientific">Candidatus Limenecus avicola</name>
    <dbReference type="NCBI Taxonomy" id="2840847"/>
    <lineage>
        <taxon>Bacteria</taxon>
        <taxon>Bacillati</taxon>
        <taxon>Bacillota</taxon>
        <taxon>Clostridia</taxon>
        <taxon>Eubacteriales</taxon>
        <taxon>Clostridiaceae</taxon>
        <taxon>Clostridiaceae incertae sedis</taxon>
        <taxon>Candidatus Limenecus</taxon>
    </lineage>
</organism>
<reference evidence="1" key="2">
    <citation type="journal article" date="2021" name="PeerJ">
        <title>Extensive microbial diversity within the chicken gut microbiome revealed by metagenomics and culture.</title>
        <authorList>
            <person name="Gilroy R."/>
            <person name="Ravi A."/>
            <person name="Getino M."/>
            <person name="Pursley I."/>
            <person name="Horton D.L."/>
            <person name="Alikhan N.F."/>
            <person name="Baker D."/>
            <person name="Gharbi K."/>
            <person name="Hall N."/>
            <person name="Watson M."/>
            <person name="Adriaenssens E.M."/>
            <person name="Foster-Nyarko E."/>
            <person name="Jarju S."/>
            <person name="Secka A."/>
            <person name="Antonio M."/>
            <person name="Oren A."/>
            <person name="Chaudhuri R.R."/>
            <person name="La Ragione R."/>
            <person name="Hildebrand F."/>
            <person name="Pallen M.J."/>
        </authorList>
    </citation>
    <scope>NUCLEOTIDE SEQUENCE</scope>
    <source>
        <strain evidence="1">CHK154-7741</strain>
    </source>
</reference>
<dbReference type="EMBL" id="DVOD01000060">
    <property type="protein sequence ID" value="HIU93144.1"/>
    <property type="molecule type" value="Genomic_DNA"/>
</dbReference>
<accession>A0A9D1SS54</accession>
<name>A0A9D1SS54_9CLOT</name>
<dbReference type="AlphaFoldDB" id="A0A9D1SS54"/>
<reference evidence="1" key="1">
    <citation type="submission" date="2020-10" db="EMBL/GenBank/DDBJ databases">
        <authorList>
            <person name="Gilroy R."/>
        </authorList>
    </citation>
    <scope>NUCLEOTIDE SEQUENCE</scope>
    <source>
        <strain evidence="1">CHK154-7741</strain>
    </source>
</reference>
<sequence length="675" mass="77111">MSQINTIYPLIAANNNCKTKPYEPSFKSVLPQFVESQELCSKQASKAISEQIKVLIDLNSQEHFLDKNLTVAKVQDNISALYDLSQQIAKSSSLSEMVTFEDLCDDYFEGLKHGYDIHLESKKIKKCISSLDKFASNPANKNIFKKIGDDLLAGIIFMGSDDVSKFEKKTLNNYTKLFNNTVFEKFLEKISSELIIKNLTEDKNSNIVSKNIDILTKKLALPEYAFITALDKPDIDIISFNGDINKLLDLLKSYNDKLRPSEKLDFVIDPQTYEAVIAIKDEIGKDFYNKKVFVYDKYFNMLSTEGSTFGVNKDNIRTQNTNLKDLRKNTTYQIHQFYDSKTKKWILDSQIKEEKDAAGKMISREFIKLSGVEGTYNIKVMDSKGRLHTTSFAYKKPDGSVYIEKNLKSPQGIMTRVRYKNKSDKNGDIQAQIMDYVIYDKDGNELAKRESALSRLNNLCTTSSVNGKVHKVYTNNDKIRVVNESTGKITQIDLNEIIKDSDRELKEFFKGLCGATLEELNDTVHSVYKASPIDSSCIYEVGRLDVAPDEFILHHEKGHLLSHKNGKSFVSNGFRNVSFFDSNKNNFSSDKKLMKIFQEEKQEYLSSLPRRIRLYAGYFINEYLHDVKNGGLEEVVAETEALINSAKAPLWVLKRAHQLQENFPKTIAYIIKHRG</sequence>
<proteinExistence type="predicted"/>
<dbReference type="Proteomes" id="UP000886748">
    <property type="component" value="Unassembled WGS sequence"/>
</dbReference>
<evidence type="ECO:0000313" key="1">
    <source>
        <dbReference type="EMBL" id="HIU93144.1"/>
    </source>
</evidence>